<gene>
    <name evidence="3" type="ORF">BYZ73_19630</name>
</gene>
<evidence type="ECO:0000256" key="2">
    <source>
        <dbReference type="SAM" id="SignalP"/>
    </source>
</evidence>
<name>A0ABX9DBV0_9RHOB</name>
<feature type="chain" id="PRO_5045227008" description="AAA+ family ATPase" evidence="2">
    <location>
        <begin position="27"/>
        <end position="128"/>
    </location>
</feature>
<comment type="caution">
    <text evidence="3">The sequence shown here is derived from an EMBL/GenBank/DDBJ whole genome shotgun (WGS) entry which is preliminary data.</text>
</comment>
<dbReference type="RefSeq" id="WP_112317354.1">
    <property type="nucleotide sequence ID" value="NZ_MUAV01000039.1"/>
</dbReference>
<reference evidence="3 4" key="1">
    <citation type="submission" date="2017-01" db="EMBL/GenBank/DDBJ databases">
        <title>Genome sequence of Rhodovulum viride JA756.</title>
        <authorList>
            <person name="Lakshmi K.V."/>
            <person name="Tushar L.D."/>
            <person name="Sasikala C."/>
            <person name="Venkataramana C."/>
        </authorList>
    </citation>
    <scope>NUCLEOTIDE SEQUENCE [LARGE SCALE GENOMIC DNA]</scope>
    <source>
        <strain evidence="3 4">JA756</strain>
    </source>
</reference>
<sequence>MTRTAAHTPLIALLLALSLAAPPVAAQDGAPLDGTGGANRQDDDLGEGLDLLGEGMRKLFKGLGDEIQPRMKDFAEAAEPVLSRLMDLIDDLDAYEMPERLPNGDIIIRRKPDAPPIADPDQNDDIEI</sequence>
<keyword evidence="4" id="KW-1185">Reference proteome</keyword>
<evidence type="ECO:0000313" key="3">
    <source>
        <dbReference type="EMBL" id="RAP39608.1"/>
    </source>
</evidence>
<protein>
    <recommendedName>
        <fullName evidence="5">AAA+ family ATPase</fullName>
    </recommendedName>
</protein>
<dbReference type="Proteomes" id="UP000248659">
    <property type="component" value="Unassembled WGS sequence"/>
</dbReference>
<feature type="region of interest" description="Disordered" evidence="1">
    <location>
        <begin position="25"/>
        <end position="48"/>
    </location>
</feature>
<proteinExistence type="predicted"/>
<evidence type="ECO:0000313" key="4">
    <source>
        <dbReference type="Proteomes" id="UP000248659"/>
    </source>
</evidence>
<dbReference type="EMBL" id="MUAV01000039">
    <property type="protein sequence ID" value="RAP39608.1"/>
    <property type="molecule type" value="Genomic_DNA"/>
</dbReference>
<accession>A0ABX9DBV0</accession>
<evidence type="ECO:0008006" key="5">
    <source>
        <dbReference type="Google" id="ProtNLM"/>
    </source>
</evidence>
<organism evidence="3 4">
    <name type="scientific">Rhodovulum viride</name>
    <dbReference type="NCBI Taxonomy" id="1231134"/>
    <lineage>
        <taxon>Bacteria</taxon>
        <taxon>Pseudomonadati</taxon>
        <taxon>Pseudomonadota</taxon>
        <taxon>Alphaproteobacteria</taxon>
        <taxon>Rhodobacterales</taxon>
        <taxon>Paracoccaceae</taxon>
        <taxon>Rhodovulum</taxon>
    </lineage>
</organism>
<evidence type="ECO:0000256" key="1">
    <source>
        <dbReference type="SAM" id="MobiDB-lite"/>
    </source>
</evidence>
<feature type="region of interest" description="Disordered" evidence="1">
    <location>
        <begin position="106"/>
        <end position="128"/>
    </location>
</feature>
<keyword evidence="2" id="KW-0732">Signal</keyword>
<feature type="signal peptide" evidence="2">
    <location>
        <begin position="1"/>
        <end position="26"/>
    </location>
</feature>